<protein>
    <submittedName>
        <fullName evidence="2">Phage head-tail adaptor, putative, SPP1 family</fullName>
    </submittedName>
</protein>
<dbReference type="EMBL" id="FOVR01000001">
    <property type="protein sequence ID" value="SFN60584.1"/>
    <property type="molecule type" value="Genomic_DNA"/>
</dbReference>
<organism evidence="2 3">
    <name type="scientific">Cohaesibacter marisflavi</name>
    <dbReference type="NCBI Taxonomy" id="655353"/>
    <lineage>
        <taxon>Bacteria</taxon>
        <taxon>Pseudomonadati</taxon>
        <taxon>Pseudomonadota</taxon>
        <taxon>Alphaproteobacteria</taxon>
        <taxon>Hyphomicrobiales</taxon>
        <taxon>Cohaesibacteraceae</taxon>
    </lineage>
</organism>
<dbReference type="AlphaFoldDB" id="A0A1I5ADM6"/>
<feature type="region of interest" description="Disordered" evidence="1">
    <location>
        <begin position="1"/>
        <end position="29"/>
    </location>
</feature>
<dbReference type="Gene3D" id="2.40.10.270">
    <property type="entry name" value="Bacteriophage SPP1 head-tail adaptor protein"/>
    <property type="match status" value="1"/>
</dbReference>
<dbReference type="OrthoDB" id="7570189at2"/>
<name>A0A1I5ADM6_9HYPH</name>
<evidence type="ECO:0000313" key="3">
    <source>
        <dbReference type="Proteomes" id="UP000199236"/>
    </source>
</evidence>
<evidence type="ECO:0000256" key="1">
    <source>
        <dbReference type="SAM" id="MobiDB-lite"/>
    </source>
</evidence>
<dbReference type="InterPro" id="IPR038666">
    <property type="entry name" value="SSP1_head-tail_sf"/>
</dbReference>
<evidence type="ECO:0000313" key="2">
    <source>
        <dbReference type="EMBL" id="SFN60584.1"/>
    </source>
</evidence>
<dbReference type="Proteomes" id="UP000199236">
    <property type="component" value="Unassembled WGS sequence"/>
</dbReference>
<sequence>MQAGKLNKRVTFQEPLHTDTASGGQAESWGNDLTVWGGFRPDRANEKEGGGRLEATVTGLLRVRGSIQTIAINEDWRVLIDGEIYSIGGIINPDQRGRELQITVTRGELV</sequence>
<dbReference type="NCBIfam" id="TIGR01563">
    <property type="entry name" value="gp16_SPP1"/>
    <property type="match status" value="1"/>
</dbReference>
<dbReference type="RefSeq" id="WP_090068388.1">
    <property type="nucleotide sequence ID" value="NZ_FOVR01000001.1"/>
</dbReference>
<dbReference type="InterPro" id="IPR008767">
    <property type="entry name" value="Phage_SPP1_head-tail_adaptor"/>
</dbReference>
<proteinExistence type="predicted"/>
<reference evidence="2 3" key="1">
    <citation type="submission" date="2016-10" db="EMBL/GenBank/DDBJ databases">
        <authorList>
            <person name="de Groot N.N."/>
        </authorList>
    </citation>
    <scope>NUCLEOTIDE SEQUENCE [LARGE SCALE GENOMIC DNA]</scope>
    <source>
        <strain evidence="2 3">CGMCC 1.9157</strain>
    </source>
</reference>
<accession>A0A1I5ADM6</accession>
<keyword evidence="3" id="KW-1185">Reference proteome</keyword>
<gene>
    <name evidence="2" type="ORF">SAMN04488056_101449</name>
</gene>
<dbReference type="Pfam" id="PF05521">
    <property type="entry name" value="Phage_HCP"/>
    <property type="match status" value="1"/>
</dbReference>
<dbReference type="STRING" id="655353.SAMN04488056_101449"/>